<reference evidence="3 4" key="1">
    <citation type="journal article" date="2020" name="Cell">
        <title>Large-Scale Comparative Analyses of Tick Genomes Elucidate Their Genetic Diversity and Vector Capacities.</title>
        <authorList>
            <consortium name="Tick Genome and Microbiome Consortium (TIGMIC)"/>
            <person name="Jia N."/>
            <person name="Wang J."/>
            <person name="Shi W."/>
            <person name="Du L."/>
            <person name="Sun Y."/>
            <person name="Zhan W."/>
            <person name="Jiang J.F."/>
            <person name="Wang Q."/>
            <person name="Zhang B."/>
            <person name="Ji P."/>
            <person name="Bell-Sakyi L."/>
            <person name="Cui X.M."/>
            <person name="Yuan T.T."/>
            <person name="Jiang B.G."/>
            <person name="Yang W.F."/>
            <person name="Lam T.T."/>
            <person name="Chang Q.C."/>
            <person name="Ding S.J."/>
            <person name="Wang X.J."/>
            <person name="Zhu J.G."/>
            <person name="Ruan X.D."/>
            <person name="Zhao L."/>
            <person name="Wei J.T."/>
            <person name="Ye R.Z."/>
            <person name="Que T.C."/>
            <person name="Du C.H."/>
            <person name="Zhou Y.H."/>
            <person name="Cheng J.X."/>
            <person name="Dai P.F."/>
            <person name="Guo W.B."/>
            <person name="Han X.H."/>
            <person name="Huang E.J."/>
            <person name="Li L.F."/>
            <person name="Wei W."/>
            <person name="Gao Y.C."/>
            <person name="Liu J.Z."/>
            <person name="Shao H.Z."/>
            <person name="Wang X."/>
            <person name="Wang C.C."/>
            <person name="Yang T.C."/>
            <person name="Huo Q.B."/>
            <person name="Li W."/>
            <person name="Chen H.Y."/>
            <person name="Chen S.E."/>
            <person name="Zhou L.G."/>
            <person name="Ni X.B."/>
            <person name="Tian J.H."/>
            <person name="Sheng Y."/>
            <person name="Liu T."/>
            <person name="Pan Y.S."/>
            <person name="Xia L.Y."/>
            <person name="Li J."/>
            <person name="Zhao F."/>
            <person name="Cao W.C."/>
        </authorList>
    </citation>
    <scope>NUCLEOTIDE SEQUENCE [LARGE SCALE GENOMIC DNA]</scope>
    <source>
        <strain evidence="3">HaeL-2018</strain>
    </source>
</reference>
<evidence type="ECO:0000313" key="3">
    <source>
        <dbReference type="EMBL" id="KAH9363229.1"/>
    </source>
</evidence>
<evidence type="ECO:0008006" key="5">
    <source>
        <dbReference type="Google" id="ProtNLM"/>
    </source>
</evidence>
<comment type="caution">
    <text evidence="3">The sequence shown here is derived from an EMBL/GenBank/DDBJ whole genome shotgun (WGS) entry which is preliminary data.</text>
</comment>
<evidence type="ECO:0000256" key="2">
    <source>
        <dbReference type="PROSITE-ProRule" id="PRU00235"/>
    </source>
</evidence>
<dbReference type="AlphaFoldDB" id="A0A9J6FJK9"/>
<dbReference type="Proteomes" id="UP000821853">
    <property type="component" value="Chromosome 1"/>
</dbReference>
<evidence type="ECO:0000256" key="1">
    <source>
        <dbReference type="ARBA" id="ARBA00022737"/>
    </source>
</evidence>
<proteinExistence type="predicted"/>
<dbReference type="VEuPathDB" id="VectorBase:HLOH_042795"/>
<dbReference type="InterPro" id="IPR009091">
    <property type="entry name" value="RCC1/BLIP-II"/>
</dbReference>
<keyword evidence="1" id="KW-0677">Repeat</keyword>
<dbReference type="PRINTS" id="PR00633">
    <property type="entry name" value="RCCNDNSATION"/>
</dbReference>
<dbReference type="PANTHER" id="PTHR22870:SF466">
    <property type="entry name" value="ANKYRIN REPEAT-CONTAINING PROTEIN"/>
    <property type="match status" value="1"/>
</dbReference>
<keyword evidence="4" id="KW-1185">Reference proteome</keyword>
<sequence length="339" mass="34911">MKENIFVLHIPPPSQRTCNRATAPPGFSSYSVTRESARSSHFPILATVLPVKVSQGWVGQGTAVLSCGAWAAAACWPAVACGEQRWALRGHWLLLLDTGCRLGRAAEAAADDWPAMRAAALGPRLGLLLAHNGSVHEVQLDVAGPGRPLSCGRVRQVSCGHGHQLALTEAGSLLSWGQGSRGQLGHGGLDAQAAPRELEALAGLPLVATAAGGWHSAALSADGDLYLWGWNRDGQLGLPPATLALAPLPRLLPAPDGLVALACGSRHTVALQGQQHGHWDGTPWAWGSNDHGQLGPQGGRGGGGPVRVAPMAAVALACSPWGTLLQAKPAARGGQRGAT</sequence>
<dbReference type="OrthoDB" id="5370059at2759"/>
<accession>A0A9J6FJK9</accession>
<dbReference type="PANTHER" id="PTHR22870">
    <property type="entry name" value="REGULATOR OF CHROMOSOME CONDENSATION"/>
    <property type="match status" value="1"/>
</dbReference>
<feature type="repeat" description="RCC1" evidence="2">
    <location>
        <begin position="223"/>
        <end position="274"/>
    </location>
</feature>
<gene>
    <name evidence="3" type="ORF">HPB48_002412</name>
</gene>
<dbReference type="InterPro" id="IPR051210">
    <property type="entry name" value="Ub_ligase/GEF_domain"/>
</dbReference>
<name>A0A9J6FJK9_HAELO</name>
<organism evidence="3 4">
    <name type="scientific">Haemaphysalis longicornis</name>
    <name type="common">Bush tick</name>
    <dbReference type="NCBI Taxonomy" id="44386"/>
    <lineage>
        <taxon>Eukaryota</taxon>
        <taxon>Metazoa</taxon>
        <taxon>Ecdysozoa</taxon>
        <taxon>Arthropoda</taxon>
        <taxon>Chelicerata</taxon>
        <taxon>Arachnida</taxon>
        <taxon>Acari</taxon>
        <taxon>Parasitiformes</taxon>
        <taxon>Ixodida</taxon>
        <taxon>Ixodoidea</taxon>
        <taxon>Ixodidae</taxon>
        <taxon>Haemaphysalinae</taxon>
        <taxon>Haemaphysalis</taxon>
    </lineage>
</organism>
<dbReference type="Pfam" id="PF00415">
    <property type="entry name" value="RCC1"/>
    <property type="match status" value="2"/>
</dbReference>
<evidence type="ECO:0000313" key="4">
    <source>
        <dbReference type="Proteomes" id="UP000821853"/>
    </source>
</evidence>
<dbReference type="OMA" id="NGSAWAW"/>
<feature type="repeat" description="RCC1" evidence="2">
    <location>
        <begin position="171"/>
        <end position="222"/>
    </location>
</feature>
<dbReference type="PROSITE" id="PS50012">
    <property type="entry name" value="RCC1_3"/>
    <property type="match status" value="2"/>
</dbReference>
<dbReference type="SUPFAM" id="SSF50985">
    <property type="entry name" value="RCC1/BLIP-II"/>
    <property type="match status" value="1"/>
</dbReference>
<dbReference type="EMBL" id="JABSTR010000001">
    <property type="protein sequence ID" value="KAH9363229.1"/>
    <property type="molecule type" value="Genomic_DNA"/>
</dbReference>
<dbReference type="Gene3D" id="2.130.10.30">
    <property type="entry name" value="Regulator of chromosome condensation 1/beta-lactamase-inhibitor protein II"/>
    <property type="match status" value="1"/>
</dbReference>
<protein>
    <recommendedName>
        <fullName evidence="5">RCC1 domain-containing protein 1</fullName>
    </recommendedName>
</protein>
<dbReference type="InterPro" id="IPR000408">
    <property type="entry name" value="Reg_chr_condens"/>
</dbReference>